<accession>A0A8T2S6I5</accession>
<reference evidence="2" key="1">
    <citation type="submission" date="2021-08" db="EMBL/GenBank/DDBJ databases">
        <title>WGS assembly of Ceratopteris richardii.</title>
        <authorList>
            <person name="Marchant D.B."/>
            <person name="Chen G."/>
            <person name="Jenkins J."/>
            <person name="Shu S."/>
            <person name="Leebens-Mack J."/>
            <person name="Grimwood J."/>
            <person name="Schmutz J."/>
            <person name="Soltis P."/>
            <person name="Soltis D."/>
            <person name="Chen Z.-H."/>
        </authorList>
    </citation>
    <scope>NUCLEOTIDE SEQUENCE</scope>
    <source>
        <strain evidence="2">Whitten #5841</strain>
        <tissue evidence="2">Leaf</tissue>
    </source>
</reference>
<dbReference type="Proteomes" id="UP000825935">
    <property type="component" value="Chromosome 22"/>
</dbReference>
<dbReference type="OrthoDB" id="9988524at2759"/>
<dbReference type="AlphaFoldDB" id="A0A8T2S6I5"/>
<sequence>MLGHRPCKVCILNKKGENLVGVLEDNGSSQIIILCHGFRSSKENGVLTNLSSGFLSMGFSTFRFDFSGSGESEGNFQYGSYWKDAEDLRSVVSHWRDQGRKVAALVGHSKGGNAVLLYLSKYKDVGTVVNICGRFYLKNGIKERLGKNYMQIVEEDGYLDVKDRHGSVEYRVTKESLKERLNTDMETAMKCVPNSCSVLTVHGSNDETVDYKEAGAFDRLIPNHILQIIVGADHYFRKHRQSLNSIVLAFVKARLTSSVKQTEEHSCVHTLSRL</sequence>
<proteinExistence type="predicted"/>
<dbReference type="OMA" id="PRDNIPR"/>
<evidence type="ECO:0000259" key="1">
    <source>
        <dbReference type="Pfam" id="PF12146"/>
    </source>
</evidence>
<dbReference type="Gene3D" id="3.40.50.1820">
    <property type="entry name" value="alpha/beta hydrolase"/>
    <property type="match status" value="1"/>
</dbReference>
<dbReference type="SUPFAM" id="SSF53474">
    <property type="entry name" value="alpha/beta-Hydrolases"/>
    <property type="match status" value="1"/>
</dbReference>
<protein>
    <recommendedName>
        <fullName evidence="1">Serine aminopeptidase S33 domain-containing protein</fullName>
    </recommendedName>
</protein>
<dbReference type="InterPro" id="IPR022742">
    <property type="entry name" value="Hydrolase_4"/>
</dbReference>
<feature type="domain" description="Serine aminopeptidase S33" evidence="1">
    <location>
        <begin position="30"/>
        <end position="133"/>
    </location>
</feature>
<evidence type="ECO:0000313" key="3">
    <source>
        <dbReference type="Proteomes" id="UP000825935"/>
    </source>
</evidence>
<comment type="caution">
    <text evidence="2">The sequence shown here is derived from an EMBL/GenBank/DDBJ whole genome shotgun (WGS) entry which is preliminary data.</text>
</comment>
<keyword evidence="3" id="KW-1185">Reference proteome</keyword>
<name>A0A8T2S6I5_CERRI</name>
<gene>
    <name evidence="2" type="ORF">KP509_22G077200</name>
</gene>
<dbReference type="InterPro" id="IPR029058">
    <property type="entry name" value="AB_hydrolase_fold"/>
</dbReference>
<dbReference type="Pfam" id="PF12146">
    <property type="entry name" value="Hydrolase_4"/>
    <property type="match status" value="1"/>
</dbReference>
<dbReference type="PANTHER" id="PTHR42886">
    <property type="entry name" value="RE40534P-RELATED"/>
    <property type="match status" value="1"/>
</dbReference>
<organism evidence="2 3">
    <name type="scientific">Ceratopteris richardii</name>
    <name type="common">Triangle waterfern</name>
    <dbReference type="NCBI Taxonomy" id="49495"/>
    <lineage>
        <taxon>Eukaryota</taxon>
        <taxon>Viridiplantae</taxon>
        <taxon>Streptophyta</taxon>
        <taxon>Embryophyta</taxon>
        <taxon>Tracheophyta</taxon>
        <taxon>Polypodiopsida</taxon>
        <taxon>Polypodiidae</taxon>
        <taxon>Polypodiales</taxon>
        <taxon>Pteridineae</taxon>
        <taxon>Pteridaceae</taxon>
        <taxon>Parkerioideae</taxon>
        <taxon>Ceratopteris</taxon>
    </lineage>
</organism>
<dbReference type="EMBL" id="CM035427">
    <property type="protein sequence ID" value="KAH7307776.1"/>
    <property type="molecule type" value="Genomic_DNA"/>
</dbReference>
<dbReference type="PANTHER" id="PTHR42886:SF53">
    <property type="entry name" value="ALPHA_BETA-HYDROLASES SUPERFAMILY PROTEIN"/>
    <property type="match status" value="1"/>
</dbReference>
<evidence type="ECO:0000313" key="2">
    <source>
        <dbReference type="EMBL" id="KAH7307776.1"/>
    </source>
</evidence>